<dbReference type="GO" id="GO:0004489">
    <property type="term" value="F:methylenetetrahydrofolate reductase [NAD(P)H] activity"/>
    <property type="evidence" value="ECO:0007669"/>
    <property type="project" value="TreeGrafter"/>
</dbReference>
<dbReference type="GO" id="GO:0071949">
    <property type="term" value="F:FAD binding"/>
    <property type="evidence" value="ECO:0007669"/>
    <property type="project" value="TreeGrafter"/>
</dbReference>
<dbReference type="GO" id="GO:0035999">
    <property type="term" value="P:tetrahydrofolate interconversion"/>
    <property type="evidence" value="ECO:0007669"/>
    <property type="project" value="TreeGrafter"/>
</dbReference>
<dbReference type="GO" id="GO:0009086">
    <property type="term" value="P:methionine biosynthetic process"/>
    <property type="evidence" value="ECO:0007669"/>
    <property type="project" value="TreeGrafter"/>
</dbReference>
<sequence length="66" mass="7474">MFACYIADEKNGRVKIVHHFPWKDEAISPETNFIHDHLIKYNRKGILTISSQPAVNGKSSTDSIFG</sequence>
<name>A0A821XLQ8_9BILA</name>
<dbReference type="EMBL" id="CAJOBP010090769">
    <property type="protein sequence ID" value="CAF4946598.1"/>
    <property type="molecule type" value="Genomic_DNA"/>
</dbReference>
<dbReference type="AlphaFoldDB" id="A0A821XLQ8"/>
<proteinExistence type="predicted"/>
<dbReference type="PANTHER" id="PTHR45754:SF3">
    <property type="entry name" value="METHYLENETETRAHYDROFOLATE REDUCTASE (NADPH)"/>
    <property type="match status" value="1"/>
</dbReference>
<dbReference type="PANTHER" id="PTHR45754">
    <property type="entry name" value="METHYLENETETRAHYDROFOLATE REDUCTASE"/>
    <property type="match status" value="1"/>
</dbReference>
<gene>
    <name evidence="2" type="ORF">UJA718_LOCUS47556</name>
</gene>
<dbReference type="GO" id="GO:0005829">
    <property type="term" value="C:cytosol"/>
    <property type="evidence" value="ECO:0007669"/>
    <property type="project" value="TreeGrafter"/>
</dbReference>
<protein>
    <recommendedName>
        <fullName evidence="1">MTHFR SAM-binding regulatory domain-containing protein</fullName>
    </recommendedName>
</protein>
<organism evidence="2 3">
    <name type="scientific">Rotaria socialis</name>
    <dbReference type="NCBI Taxonomy" id="392032"/>
    <lineage>
        <taxon>Eukaryota</taxon>
        <taxon>Metazoa</taxon>
        <taxon>Spiralia</taxon>
        <taxon>Gnathifera</taxon>
        <taxon>Rotifera</taxon>
        <taxon>Eurotatoria</taxon>
        <taxon>Bdelloidea</taxon>
        <taxon>Philodinida</taxon>
        <taxon>Philodinidae</taxon>
        <taxon>Rotaria</taxon>
    </lineage>
</organism>
<feature type="non-terminal residue" evidence="2">
    <location>
        <position position="66"/>
    </location>
</feature>
<comment type="caution">
    <text evidence="2">The sequence shown here is derived from an EMBL/GenBank/DDBJ whole genome shotgun (WGS) entry which is preliminary data.</text>
</comment>
<dbReference type="InterPro" id="IPR053806">
    <property type="entry name" value="MTHFR_C"/>
</dbReference>
<accession>A0A821XLQ8</accession>
<evidence type="ECO:0000313" key="2">
    <source>
        <dbReference type="EMBL" id="CAF4946598.1"/>
    </source>
</evidence>
<dbReference type="Pfam" id="PF21895">
    <property type="entry name" value="MTHFR_C"/>
    <property type="match status" value="1"/>
</dbReference>
<evidence type="ECO:0000259" key="1">
    <source>
        <dbReference type="Pfam" id="PF21895"/>
    </source>
</evidence>
<keyword evidence="3" id="KW-1185">Reference proteome</keyword>
<evidence type="ECO:0000313" key="3">
    <source>
        <dbReference type="Proteomes" id="UP000663873"/>
    </source>
</evidence>
<dbReference type="Proteomes" id="UP000663873">
    <property type="component" value="Unassembled WGS sequence"/>
</dbReference>
<feature type="domain" description="MTHFR SAM-binding regulatory" evidence="1">
    <location>
        <begin position="2"/>
        <end position="66"/>
    </location>
</feature>
<reference evidence="2" key="1">
    <citation type="submission" date="2021-02" db="EMBL/GenBank/DDBJ databases">
        <authorList>
            <person name="Nowell W R."/>
        </authorList>
    </citation>
    <scope>NUCLEOTIDE SEQUENCE</scope>
</reference>